<dbReference type="KEGG" id="dci:103519840"/>
<evidence type="ECO:0000256" key="3">
    <source>
        <dbReference type="ARBA" id="ARBA00022679"/>
    </source>
</evidence>
<keyword evidence="4" id="KW-1185">Reference proteome</keyword>
<comment type="similarity">
    <text evidence="1">Belongs to the UDP-glycosyltransferase family.</text>
</comment>
<reference evidence="5" key="1">
    <citation type="submission" date="2025-08" db="UniProtKB">
        <authorList>
            <consortium name="RefSeq"/>
        </authorList>
    </citation>
    <scope>IDENTIFICATION</scope>
</reference>
<dbReference type="GeneID" id="103519840"/>
<proteinExistence type="inferred from homology"/>
<dbReference type="RefSeq" id="XP_026686968.1">
    <property type="nucleotide sequence ID" value="XM_026831167.1"/>
</dbReference>
<keyword evidence="3" id="KW-0808">Transferase</keyword>
<dbReference type="PaxDb" id="121845-A0A3Q0JIM7"/>
<dbReference type="SUPFAM" id="SSF53756">
    <property type="entry name" value="UDP-Glycosyltransferase/glycogen phosphorylase"/>
    <property type="match status" value="2"/>
</dbReference>
<evidence type="ECO:0000256" key="2">
    <source>
        <dbReference type="ARBA" id="ARBA00022676"/>
    </source>
</evidence>
<evidence type="ECO:0000313" key="4">
    <source>
        <dbReference type="Proteomes" id="UP000079169"/>
    </source>
</evidence>
<keyword evidence="2" id="KW-0328">Glycosyltransferase</keyword>
<dbReference type="PANTHER" id="PTHR48043">
    <property type="entry name" value="EG:EG0003.4 PROTEIN-RELATED"/>
    <property type="match status" value="1"/>
</dbReference>
<dbReference type="InterPro" id="IPR050271">
    <property type="entry name" value="UDP-glycosyltransferase"/>
</dbReference>
<dbReference type="STRING" id="121845.A0A3Q0JIM7"/>
<protein>
    <submittedName>
        <fullName evidence="5">Uncharacterized protein LOC103519840</fullName>
    </submittedName>
</protein>
<evidence type="ECO:0000256" key="1">
    <source>
        <dbReference type="ARBA" id="ARBA00009995"/>
    </source>
</evidence>
<gene>
    <name evidence="5" type="primary">LOC103519840</name>
</gene>
<dbReference type="PANTHER" id="PTHR48043:SF145">
    <property type="entry name" value="FI06409P-RELATED"/>
    <property type="match status" value="1"/>
</dbReference>
<dbReference type="InterPro" id="IPR002213">
    <property type="entry name" value="UDP_glucos_trans"/>
</dbReference>
<dbReference type="Pfam" id="PF00201">
    <property type="entry name" value="UDPGT"/>
    <property type="match status" value="1"/>
</dbReference>
<sequence length="644" mass="75229">MIVTTNKTYDLMLFERVLYHSYLSLVDLVGQPPVIGMATAQYFSIISWPFNNPENPAYVPVIWTANTDSMTFWQRVTNTVQAMAYYWLHMRTLDKEQAILNQNLDEKYRKRSLREIYFDSAKDSFMFSFDSRITGYARPMQRKLVEVGPLHLVDPKPLDEIYYLVVFNDSSERIDESFKELGTNNKALEIKKDKLDHMKKNNRMDVYNELKLSVLNKDKKLKNKLDETNVGELNQMAYAPQSYFRDDATSGIKSLNSILWKSCKCFEESLSSEITHRSALHVGAEAEINHTLWRTIHPLLKTLFVLQPFLIISKALLQHNHKVTLMTTNPEKMESHENLTTVDWSFTYNVWKKSESLDLQTRKSQWTNVRFFASKFSTTCTSAQWAHSNTQRFIKEIVSANKTYDLLIIECWAHQSYLGLVDLIGNPPVIMTATAHSFAPLTMPFNNPENPAYVPVLWTANTDTMTFWQRVTNTVQYHMYNWYFMKTMQEEDEVRHANLDKKYIKRSLREIFMDGSKNSFMGSFDSRITGHVRPVQPKIVEVGPLHLVQPKPLDQKLQTWMNGAEKGVIYFSLGSNMKGSSMGDFRRKAFLKAFARLPQYRVLWKWETDDVMEGQSENVRLQKWMPQQDVLGKSYLQFIFRNKL</sequence>
<organism evidence="4 5">
    <name type="scientific">Diaphorina citri</name>
    <name type="common">Asian citrus psyllid</name>
    <dbReference type="NCBI Taxonomy" id="121845"/>
    <lineage>
        <taxon>Eukaryota</taxon>
        <taxon>Metazoa</taxon>
        <taxon>Ecdysozoa</taxon>
        <taxon>Arthropoda</taxon>
        <taxon>Hexapoda</taxon>
        <taxon>Insecta</taxon>
        <taxon>Pterygota</taxon>
        <taxon>Neoptera</taxon>
        <taxon>Paraneoptera</taxon>
        <taxon>Hemiptera</taxon>
        <taxon>Sternorrhyncha</taxon>
        <taxon>Psylloidea</taxon>
        <taxon>Psyllidae</taxon>
        <taxon>Diaphorininae</taxon>
        <taxon>Diaphorina</taxon>
    </lineage>
</organism>
<dbReference type="Proteomes" id="UP000079169">
    <property type="component" value="Unplaced"/>
</dbReference>
<name>A0A3Q0JIM7_DIACI</name>
<dbReference type="GO" id="GO:0008194">
    <property type="term" value="F:UDP-glycosyltransferase activity"/>
    <property type="evidence" value="ECO:0007669"/>
    <property type="project" value="InterPro"/>
</dbReference>
<dbReference type="Gene3D" id="3.40.50.2000">
    <property type="entry name" value="Glycogen Phosphorylase B"/>
    <property type="match status" value="1"/>
</dbReference>
<dbReference type="AlphaFoldDB" id="A0A3Q0JIM7"/>
<evidence type="ECO:0000313" key="5">
    <source>
        <dbReference type="RefSeq" id="XP_026686968.1"/>
    </source>
</evidence>
<accession>A0A3Q0JIM7</accession>